<organism evidence="2 3">
    <name type="scientific">Micromonospora phaseoli</name>
    <dbReference type="NCBI Taxonomy" id="1144548"/>
    <lineage>
        <taxon>Bacteria</taxon>
        <taxon>Bacillati</taxon>
        <taxon>Actinomycetota</taxon>
        <taxon>Actinomycetes</taxon>
        <taxon>Micromonosporales</taxon>
        <taxon>Micromonosporaceae</taxon>
        <taxon>Micromonospora</taxon>
    </lineage>
</organism>
<evidence type="ECO:0000313" key="2">
    <source>
        <dbReference type="EMBL" id="SEJ43469.1"/>
    </source>
</evidence>
<dbReference type="AlphaFoldDB" id="A0A1H6YQC2"/>
<reference evidence="3" key="1">
    <citation type="submission" date="2016-10" db="EMBL/GenBank/DDBJ databases">
        <authorList>
            <person name="Varghese N."/>
            <person name="Submissions S."/>
        </authorList>
    </citation>
    <scope>NUCLEOTIDE SEQUENCE [LARGE SCALE GENOMIC DNA]</scope>
    <source>
        <strain evidence="3">CGMCC 4.7038</strain>
    </source>
</reference>
<name>A0A1H6YQC2_9ACTN</name>
<dbReference type="Gene3D" id="3.30.1540.10">
    <property type="entry name" value="formyl-coa transferase, domain 3"/>
    <property type="match status" value="1"/>
</dbReference>
<dbReference type="Gene3D" id="3.30.60.110">
    <property type="match status" value="1"/>
</dbReference>
<dbReference type="PANTHER" id="PTHR48228">
    <property type="entry name" value="SUCCINYL-COA--D-CITRAMALATE COA-TRANSFERASE"/>
    <property type="match status" value="1"/>
</dbReference>
<dbReference type="Proteomes" id="UP000198707">
    <property type="component" value="Unassembled WGS sequence"/>
</dbReference>
<dbReference type="STRING" id="1144548.SAMN05443287_104360"/>
<evidence type="ECO:0000256" key="1">
    <source>
        <dbReference type="SAM" id="MobiDB-lite"/>
    </source>
</evidence>
<dbReference type="EMBL" id="FNYV01000004">
    <property type="protein sequence ID" value="SEJ43469.1"/>
    <property type="molecule type" value="Genomic_DNA"/>
</dbReference>
<gene>
    <name evidence="2" type="ORF">SAMN05443287_104360</name>
</gene>
<dbReference type="InterPro" id="IPR003673">
    <property type="entry name" value="CoA-Trfase_fam_III"/>
</dbReference>
<dbReference type="Pfam" id="PF02515">
    <property type="entry name" value="CoA_transf_3"/>
    <property type="match status" value="1"/>
</dbReference>
<dbReference type="SUPFAM" id="SSF89796">
    <property type="entry name" value="CoA-transferase family III (CaiB/BaiF)"/>
    <property type="match status" value="1"/>
</dbReference>
<keyword evidence="3" id="KW-1185">Reference proteome</keyword>
<dbReference type="InterPro" id="IPR050509">
    <property type="entry name" value="CoA-transferase_III"/>
</dbReference>
<sequence>MSPVTQQRERVTTVTDQDVSAYRGRVTAELPAGPLDGVRVVEIAGIGPGPFAAMMLADLGADVIRVDRVTDVNNAAFGTPHPDLLNRGRRSIGVDLKSPGGREVVLSLVEGADALIEGFRPGVTERLGLGPADCHEVNRRLIYGRMTGWGQDGPNAPYAGHDIDYLALTGALHGIGRAGERPVPPMNLLGDFGGGGMMLALGVVSALYAVRGGAAGQVIDAAIVDGVAVLSTQIHALRQLGMWHDPRGVNLLDGGAPFYDTYECADGRHLAVGALEPRFYDELVRRTGFPLPPDEAADRTDPANWPALRAAWSRLFHTRTRDEWTALLTASDACVAPVLDWREASEHPHLAARHTFLVRDGVVQPAPAPRFSGTPTSVRRPPPWPGEHTDEVLAETGYGRDRVAELRSAGAVG</sequence>
<proteinExistence type="predicted"/>
<accession>A0A1H6YQC2</accession>
<dbReference type="PANTHER" id="PTHR48228:SF5">
    <property type="entry name" value="ALPHA-METHYLACYL-COA RACEMASE"/>
    <property type="match status" value="1"/>
</dbReference>
<dbReference type="GO" id="GO:0003824">
    <property type="term" value="F:catalytic activity"/>
    <property type="evidence" value="ECO:0007669"/>
    <property type="project" value="InterPro"/>
</dbReference>
<feature type="region of interest" description="Disordered" evidence="1">
    <location>
        <begin position="367"/>
        <end position="386"/>
    </location>
</feature>
<evidence type="ECO:0000313" key="3">
    <source>
        <dbReference type="Proteomes" id="UP000198707"/>
    </source>
</evidence>
<dbReference type="InterPro" id="IPR023606">
    <property type="entry name" value="CoA-Trfase_III_dom_1_sf"/>
</dbReference>
<dbReference type="InterPro" id="IPR044855">
    <property type="entry name" value="CoA-Trfase_III_dom3_sf"/>
</dbReference>
<dbReference type="Gene3D" id="3.40.50.10540">
    <property type="entry name" value="Crotonobetainyl-coa:carnitine coa-transferase, domain 1"/>
    <property type="match status" value="1"/>
</dbReference>
<protein>
    <submittedName>
        <fullName evidence="2">Alpha-methylacyl-CoA racemase</fullName>
    </submittedName>
</protein>